<dbReference type="Proteomes" id="UP001630127">
    <property type="component" value="Unassembled WGS sequence"/>
</dbReference>
<accession>A0ABD3ASB3</accession>
<gene>
    <name evidence="1" type="ORF">ACH5RR_007579</name>
</gene>
<sequence length="112" mass="12981">MSDHGNSMMNEDKLHNPNLNDVLHASLQLYVLQEADTNHNAMMAVLASNVDQSKGVLEHSMPLQSMQEVRPQLPYYSPNFSQIRWQEHSIHKCCLCEELSVELEFYIEMGRY</sequence>
<name>A0ABD3ASB3_9GENT</name>
<dbReference type="EMBL" id="JBJUIK010000003">
    <property type="protein sequence ID" value="KAL3534058.1"/>
    <property type="molecule type" value="Genomic_DNA"/>
</dbReference>
<evidence type="ECO:0000313" key="2">
    <source>
        <dbReference type="Proteomes" id="UP001630127"/>
    </source>
</evidence>
<organism evidence="1 2">
    <name type="scientific">Cinchona calisaya</name>
    <dbReference type="NCBI Taxonomy" id="153742"/>
    <lineage>
        <taxon>Eukaryota</taxon>
        <taxon>Viridiplantae</taxon>
        <taxon>Streptophyta</taxon>
        <taxon>Embryophyta</taxon>
        <taxon>Tracheophyta</taxon>
        <taxon>Spermatophyta</taxon>
        <taxon>Magnoliopsida</taxon>
        <taxon>eudicotyledons</taxon>
        <taxon>Gunneridae</taxon>
        <taxon>Pentapetalae</taxon>
        <taxon>asterids</taxon>
        <taxon>lamiids</taxon>
        <taxon>Gentianales</taxon>
        <taxon>Rubiaceae</taxon>
        <taxon>Cinchonoideae</taxon>
        <taxon>Cinchoneae</taxon>
        <taxon>Cinchona</taxon>
    </lineage>
</organism>
<keyword evidence="2" id="KW-1185">Reference proteome</keyword>
<protein>
    <submittedName>
        <fullName evidence="1">Uncharacterized protein</fullName>
    </submittedName>
</protein>
<proteinExistence type="predicted"/>
<comment type="caution">
    <text evidence="1">The sequence shown here is derived from an EMBL/GenBank/DDBJ whole genome shotgun (WGS) entry which is preliminary data.</text>
</comment>
<reference evidence="1 2" key="1">
    <citation type="submission" date="2024-11" db="EMBL/GenBank/DDBJ databases">
        <title>A near-complete genome assembly of Cinchona calisaya.</title>
        <authorList>
            <person name="Lian D.C."/>
            <person name="Zhao X.W."/>
            <person name="Wei L."/>
        </authorList>
    </citation>
    <scope>NUCLEOTIDE SEQUENCE [LARGE SCALE GENOMIC DNA]</scope>
    <source>
        <tissue evidence="1">Nenye</tissue>
    </source>
</reference>
<dbReference type="AlphaFoldDB" id="A0ABD3ASB3"/>
<evidence type="ECO:0000313" key="1">
    <source>
        <dbReference type="EMBL" id="KAL3534058.1"/>
    </source>
</evidence>